<dbReference type="Pfam" id="PF00172">
    <property type="entry name" value="Zn_clus"/>
    <property type="match status" value="1"/>
</dbReference>
<feature type="region of interest" description="Disordered" evidence="1">
    <location>
        <begin position="206"/>
        <end position="227"/>
    </location>
</feature>
<sequence>TQGAPGNSSQRPAPLNLIRRRTLIACLNCRKRKLRCIPAEQTPNGPCTRCLKRGLQCEYVATTESNSPHTPEYSPTDIQHSQIVPRPSPPNSSYGHGAAPPLPYTLPPARNNPPRYSDGRYPDLSTNQQHPNYPAPGSSRPAMHGTYAPANPAHRPQQHSAQPGAYDLHAQAYQYQQHRPPNAPFQYGAPPPMPFFAGAPVPDDGSLEWLMQHPNLGNFPGDNSRNQ</sequence>
<dbReference type="InterPro" id="IPR036864">
    <property type="entry name" value="Zn2-C6_fun-type_DNA-bd_sf"/>
</dbReference>
<dbReference type="CDD" id="cd00067">
    <property type="entry name" value="GAL4"/>
    <property type="match status" value="1"/>
</dbReference>
<dbReference type="SUPFAM" id="SSF57701">
    <property type="entry name" value="Zn2/Cys6 DNA-binding domain"/>
    <property type="match status" value="1"/>
</dbReference>
<dbReference type="AlphaFoldDB" id="A0AAD7K9B3"/>
<dbReference type="PROSITE" id="PS50048">
    <property type="entry name" value="ZN2_CY6_FUNGAL_2"/>
    <property type="match status" value="1"/>
</dbReference>
<protein>
    <recommendedName>
        <fullName evidence="2">Zn(2)-C6 fungal-type domain-containing protein</fullName>
    </recommendedName>
</protein>
<evidence type="ECO:0000313" key="4">
    <source>
        <dbReference type="Proteomes" id="UP001215598"/>
    </source>
</evidence>
<evidence type="ECO:0000259" key="2">
    <source>
        <dbReference type="PROSITE" id="PS50048"/>
    </source>
</evidence>
<proteinExistence type="predicted"/>
<dbReference type="GO" id="GO:0008270">
    <property type="term" value="F:zinc ion binding"/>
    <property type="evidence" value="ECO:0007669"/>
    <property type="project" value="InterPro"/>
</dbReference>
<evidence type="ECO:0000256" key="1">
    <source>
        <dbReference type="SAM" id="MobiDB-lite"/>
    </source>
</evidence>
<evidence type="ECO:0000313" key="3">
    <source>
        <dbReference type="EMBL" id="KAJ7779748.1"/>
    </source>
</evidence>
<feature type="region of interest" description="Disordered" evidence="1">
    <location>
        <begin position="63"/>
        <end position="161"/>
    </location>
</feature>
<gene>
    <name evidence="3" type="ORF">B0H16DRAFT_724882</name>
</gene>
<dbReference type="GO" id="GO:0000981">
    <property type="term" value="F:DNA-binding transcription factor activity, RNA polymerase II-specific"/>
    <property type="evidence" value="ECO:0007669"/>
    <property type="project" value="InterPro"/>
</dbReference>
<dbReference type="PROSITE" id="PS00463">
    <property type="entry name" value="ZN2_CY6_FUNGAL_1"/>
    <property type="match status" value="1"/>
</dbReference>
<dbReference type="SMART" id="SM00066">
    <property type="entry name" value="GAL4"/>
    <property type="match status" value="1"/>
</dbReference>
<dbReference type="Gene3D" id="4.10.240.10">
    <property type="entry name" value="Zn(2)-C6 fungal-type DNA-binding domain"/>
    <property type="match status" value="1"/>
</dbReference>
<organism evidence="3 4">
    <name type="scientific">Mycena metata</name>
    <dbReference type="NCBI Taxonomy" id="1033252"/>
    <lineage>
        <taxon>Eukaryota</taxon>
        <taxon>Fungi</taxon>
        <taxon>Dikarya</taxon>
        <taxon>Basidiomycota</taxon>
        <taxon>Agaricomycotina</taxon>
        <taxon>Agaricomycetes</taxon>
        <taxon>Agaricomycetidae</taxon>
        <taxon>Agaricales</taxon>
        <taxon>Marasmiineae</taxon>
        <taxon>Mycenaceae</taxon>
        <taxon>Mycena</taxon>
    </lineage>
</organism>
<comment type="caution">
    <text evidence="3">The sequence shown here is derived from an EMBL/GenBank/DDBJ whole genome shotgun (WGS) entry which is preliminary data.</text>
</comment>
<name>A0AAD7K9B3_9AGAR</name>
<dbReference type="InterPro" id="IPR001138">
    <property type="entry name" value="Zn2Cys6_DnaBD"/>
</dbReference>
<dbReference type="EMBL" id="JARKIB010000005">
    <property type="protein sequence ID" value="KAJ7779748.1"/>
    <property type="molecule type" value="Genomic_DNA"/>
</dbReference>
<feature type="non-terminal residue" evidence="3">
    <location>
        <position position="227"/>
    </location>
</feature>
<feature type="domain" description="Zn(2)-C6 fungal-type" evidence="2">
    <location>
        <begin position="25"/>
        <end position="59"/>
    </location>
</feature>
<dbReference type="Proteomes" id="UP001215598">
    <property type="component" value="Unassembled WGS sequence"/>
</dbReference>
<accession>A0AAD7K9B3</accession>
<keyword evidence="4" id="KW-1185">Reference proteome</keyword>
<reference evidence="3" key="1">
    <citation type="submission" date="2023-03" db="EMBL/GenBank/DDBJ databases">
        <title>Massive genome expansion in bonnet fungi (Mycena s.s.) driven by repeated elements and novel gene families across ecological guilds.</title>
        <authorList>
            <consortium name="Lawrence Berkeley National Laboratory"/>
            <person name="Harder C.B."/>
            <person name="Miyauchi S."/>
            <person name="Viragh M."/>
            <person name="Kuo A."/>
            <person name="Thoen E."/>
            <person name="Andreopoulos B."/>
            <person name="Lu D."/>
            <person name="Skrede I."/>
            <person name="Drula E."/>
            <person name="Henrissat B."/>
            <person name="Morin E."/>
            <person name="Kohler A."/>
            <person name="Barry K."/>
            <person name="LaButti K."/>
            <person name="Morin E."/>
            <person name="Salamov A."/>
            <person name="Lipzen A."/>
            <person name="Mereny Z."/>
            <person name="Hegedus B."/>
            <person name="Baldrian P."/>
            <person name="Stursova M."/>
            <person name="Weitz H."/>
            <person name="Taylor A."/>
            <person name="Grigoriev I.V."/>
            <person name="Nagy L.G."/>
            <person name="Martin F."/>
            <person name="Kauserud H."/>
        </authorList>
    </citation>
    <scope>NUCLEOTIDE SEQUENCE</scope>
    <source>
        <strain evidence="3">CBHHK182m</strain>
    </source>
</reference>